<organism evidence="1">
    <name type="scientific">Siphoviridae sp. ctx7r16</name>
    <dbReference type="NCBI Taxonomy" id="2825738"/>
    <lineage>
        <taxon>Viruses</taxon>
        <taxon>Duplodnaviria</taxon>
        <taxon>Heunggongvirae</taxon>
        <taxon>Uroviricota</taxon>
        <taxon>Caudoviricetes</taxon>
    </lineage>
</organism>
<evidence type="ECO:0000313" key="1">
    <source>
        <dbReference type="EMBL" id="DAD98842.1"/>
    </source>
</evidence>
<reference evidence="1" key="1">
    <citation type="journal article" date="2021" name="Proc. Natl. Acad. Sci. U.S.A.">
        <title>A Catalog of Tens of Thousands of Viruses from Human Metagenomes Reveals Hidden Associations with Chronic Diseases.</title>
        <authorList>
            <person name="Tisza M.J."/>
            <person name="Buck C.B."/>
        </authorList>
    </citation>
    <scope>NUCLEOTIDE SEQUENCE</scope>
    <source>
        <strain evidence="1">Ctx7r16</strain>
    </source>
</reference>
<protein>
    <submittedName>
        <fullName evidence="1">Uncharacterized protein</fullName>
    </submittedName>
</protein>
<accession>A0A8S5NXA1</accession>
<dbReference type="EMBL" id="BK015268">
    <property type="protein sequence ID" value="DAD98842.1"/>
    <property type="molecule type" value="Genomic_DNA"/>
</dbReference>
<name>A0A8S5NXA1_9CAUD</name>
<sequence length="32" mass="3415">METRSRLKGTITAYRAALAALKGVEGHSLQKG</sequence>
<proteinExistence type="predicted"/>